<dbReference type="EMBL" id="MWWR01000004">
    <property type="protein sequence ID" value="OZG52371.1"/>
    <property type="molecule type" value="Genomic_DNA"/>
</dbReference>
<dbReference type="Gene3D" id="2.30.30.60">
    <property type="match status" value="1"/>
</dbReference>
<feature type="region of interest" description="Disordered" evidence="7">
    <location>
        <begin position="282"/>
        <end position="308"/>
    </location>
</feature>
<dbReference type="Gene3D" id="1.10.287.1260">
    <property type="match status" value="1"/>
</dbReference>
<evidence type="ECO:0000259" key="10">
    <source>
        <dbReference type="Pfam" id="PF21088"/>
    </source>
</evidence>
<evidence type="ECO:0000256" key="4">
    <source>
        <dbReference type="ARBA" id="ARBA00022692"/>
    </source>
</evidence>
<gene>
    <name evidence="11" type="ORF">PSRA_0560</name>
</gene>
<protein>
    <submittedName>
        <fullName evidence="11">Small-conductance mechanosensitive channel</fullName>
    </submittedName>
</protein>
<evidence type="ECO:0000313" key="12">
    <source>
        <dbReference type="Proteomes" id="UP000216725"/>
    </source>
</evidence>
<keyword evidence="4 8" id="KW-0812">Transmembrane</keyword>
<evidence type="ECO:0000256" key="5">
    <source>
        <dbReference type="ARBA" id="ARBA00022989"/>
    </source>
</evidence>
<evidence type="ECO:0000313" key="11">
    <source>
        <dbReference type="EMBL" id="OZG52371.1"/>
    </source>
</evidence>
<dbReference type="InterPro" id="IPR045275">
    <property type="entry name" value="MscS_archaea/bacteria_type"/>
</dbReference>
<feature type="transmembrane region" description="Helical" evidence="8">
    <location>
        <begin position="29"/>
        <end position="51"/>
    </location>
</feature>
<dbReference type="PANTHER" id="PTHR30221">
    <property type="entry name" value="SMALL-CONDUCTANCE MECHANOSENSITIVE CHANNEL"/>
    <property type="match status" value="1"/>
</dbReference>
<feature type="domain" description="Mechanosensitive ion channel transmembrane helices 2/3" evidence="10">
    <location>
        <begin position="76"/>
        <end position="118"/>
    </location>
</feature>
<evidence type="ECO:0000256" key="6">
    <source>
        <dbReference type="ARBA" id="ARBA00023136"/>
    </source>
</evidence>
<dbReference type="RefSeq" id="WP_094660394.1">
    <property type="nucleotide sequence ID" value="NZ_JBKZBO010000023.1"/>
</dbReference>
<dbReference type="InterPro" id="IPR011014">
    <property type="entry name" value="MscS_channel_TM-2"/>
</dbReference>
<dbReference type="GO" id="GO:0005886">
    <property type="term" value="C:plasma membrane"/>
    <property type="evidence" value="ECO:0007669"/>
    <property type="project" value="UniProtKB-SubCell"/>
</dbReference>
<dbReference type="Pfam" id="PF21088">
    <property type="entry name" value="MS_channel_1st"/>
    <property type="match status" value="1"/>
</dbReference>
<feature type="transmembrane region" description="Helical" evidence="8">
    <location>
        <begin position="97"/>
        <end position="117"/>
    </location>
</feature>
<feature type="transmembrane region" description="Helical" evidence="8">
    <location>
        <begin position="71"/>
        <end position="91"/>
    </location>
</feature>
<comment type="subcellular location">
    <subcellularLocation>
        <location evidence="1">Cell membrane</location>
        <topology evidence="1">Multi-pass membrane protein</topology>
    </subcellularLocation>
</comment>
<evidence type="ECO:0000256" key="1">
    <source>
        <dbReference type="ARBA" id="ARBA00004651"/>
    </source>
</evidence>
<organism evidence="11 12">
    <name type="scientific">Pseudoscardovia radai</name>
    <dbReference type="NCBI Taxonomy" id="987066"/>
    <lineage>
        <taxon>Bacteria</taxon>
        <taxon>Bacillati</taxon>
        <taxon>Actinomycetota</taxon>
        <taxon>Actinomycetes</taxon>
        <taxon>Bifidobacteriales</taxon>
        <taxon>Bifidobacteriaceae</taxon>
        <taxon>Pseudoscardovia</taxon>
    </lineage>
</organism>
<dbReference type="InterPro" id="IPR006685">
    <property type="entry name" value="MscS_channel_2nd"/>
</dbReference>
<proteinExistence type="inferred from homology"/>
<evidence type="ECO:0000256" key="3">
    <source>
        <dbReference type="ARBA" id="ARBA00022475"/>
    </source>
</evidence>
<dbReference type="InterPro" id="IPR010920">
    <property type="entry name" value="LSM_dom_sf"/>
</dbReference>
<sequence length="308" mass="32835">MIPIPTAALSTATLSESFSDFATSNIVVQWFLANLNRIIFLVVALIVTWLIERTAKTALRRALDRSNIPSASIFVNCARILIWFTFLLVVLKPVFGIEPTTLVTALGVSGIALSFGLKDTIANIIGGFGLMVGKVVQPGDMISVSGYTGRVKDLTWRNTIVVSRDGNEFWIPNSVLNTAGLTKMTKVNESVATVEFTVRGDRDLEVEGRRLADAIERATADMRIDGHPCVVRFSGFSPYGAEGKALIFARREFLPSVVQDRAARAIAGMDCLVVDGAASVGGDAGESNEGGESGESASEASESAGARS</sequence>
<feature type="domain" description="Mechanosensitive ion channel MscS" evidence="9">
    <location>
        <begin position="119"/>
        <end position="178"/>
    </location>
</feature>
<keyword evidence="5 8" id="KW-1133">Transmembrane helix</keyword>
<evidence type="ECO:0000256" key="8">
    <source>
        <dbReference type="SAM" id="Phobius"/>
    </source>
</evidence>
<dbReference type="AlphaFoldDB" id="A0A261EZT7"/>
<evidence type="ECO:0000256" key="7">
    <source>
        <dbReference type="SAM" id="MobiDB-lite"/>
    </source>
</evidence>
<evidence type="ECO:0000256" key="2">
    <source>
        <dbReference type="ARBA" id="ARBA00008017"/>
    </source>
</evidence>
<dbReference type="OrthoDB" id="9775207at2"/>
<name>A0A261EZT7_9BIFI</name>
<feature type="compositionally biased region" description="Low complexity" evidence="7">
    <location>
        <begin position="294"/>
        <end position="308"/>
    </location>
</feature>
<dbReference type="InterPro" id="IPR023408">
    <property type="entry name" value="MscS_beta-dom_sf"/>
</dbReference>
<dbReference type="Pfam" id="PF00924">
    <property type="entry name" value="MS_channel_2nd"/>
    <property type="match status" value="1"/>
</dbReference>
<reference evidence="11 12" key="1">
    <citation type="journal article" date="2017" name="BMC Genomics">
        <title>Comparative genomic and phylogenomic analyses of the Bifidobacteriaceae family.</title>
        <authorList>
            <person name="Lugli G.A."/>
            <person name="Milani C."/>
            <person name="Turroni F."/>
            <person name="Duranti S."/>
            <person name="Mancabelli L."/>
            <person name="Mangifesta M."/>
            <person name="Ferrario C."/>
            <person name="Modesto M."/>
            <person name="Mattarelli P."/>
            <person name="Jiri K."/>
            <person name="van Sinderen D."/>
            <person name="Ventura M."/>
        </authorList>
    </citation>
    <scope>NUCLEOTIDE SEQUENCE [LARGE SCALE GENOMIC DNA]</scope>
    <source>
        <strain evidence="11 12">DSM 24742</strain>
    </source>
</reference>
<comment type="similarity">
    <text evidence="2">Belongs to the MscS (TC 1.A.23) family.</text>
</comment>
<dbReference type="SUPFAM" id="SSF82861">
    <property type="entry name" value="Mechanosensitive channel protein MscS (YggB), transmembrane region"/>
    <property type="match status" value="1"/>
</dbReference>
<evidence type="ECO:0000259" key="9">
    <source>
        <dbReference type="Pfam" id="PF00924"/>
    </source>
</evidence>
<keyword evidence="12" id="KW-1185">Reference proteome</keyword>
<dbReference type="PANTHER" id="PTHR30221:SF1">
    <property type="entry name" value="SMALL-CONDUCTANCE MECHANOSENSITIVE CHANNEL"/>
    <property type="match status" value="1"/>
</dbReference>
<keyword evidence="6 8" id="KW-0472">Membrane</keyword>
<dbReference type="Proteomes" id="UP000216725">
    <property type="component" value="Unassembled WGS sequence"/>
</dbReference>
<dbReference type="SUPFAM" id="SSF50182">
    <property type="entry name" value="Sm-like ribonucleoproteins"/>
    <property type="match status" value="1"/>
</dbReference>
<dbReference type="GO" id="GO:0008381">
    <property type="term" value="F:mechanosensitive monoatomic ion channel activity"/>
    <property type="evidence" value="ECO:0007669"/>
    <property type="project" value="InterPro"/>
</dbReference>
<accession>A0A261EZT7</accession>
<dbReference type="InterPro" id="IPR049142">
    <property type="entry name" value="MS_channel_1st"/>
</dbReference>
<keyword evidence="3" id="KW-1003">Cell membrane</keyword>
<comment type="caution">
    <text evidence="11">The sequence shown here is derived from an EMBL/GenBank/DDBJ whole genome shotgun (WGS) entry which is preliminary data.</text>
</comment>